<proteinExistence type="predicted"/>
<name>A9KVY3_SHEB9</name>
<sequence length="429" mass="49490">MNALPFEAYSRSDLKQMLPFLRKLFNQTADQFLENPKKYMDAHKNQCTAIFIWQGHEYILKATITKMMCSALFLLSYYTYSNTSTLFKLKRPKNNSVSISKQWYQMPAFKRRSFKIVHVEMGEHDYLDIPKYSLTLFDKLLEVSKVLDSSDDALLFQTISNNTLTPIKPNTLQAFNGIWLEKHFVFIDQTGRKLRPVVSRFRETGAQLTAVHQGELANNITLGNSPITRSKHYSKGNTHSNNGMMQDVLSIRQEQVQTKQSVKSAQLALRIEVLTIEEEFKANYPMLSRTPNGGSCTNPFSEKSDTYNRKAKQLMSLKDGEKLACAELLKCFGCPHQVIVQSVSDIWCLLSFKTCIEESIYQHLDIHHYRQNFESVISFIRENILPKIKKDILKKAEKLIDDNGLHPLWQDTNIILPMIPTIPMWSVTE</sequence>
<dbReference type="EMBL" id="CP000891">
    <property type="protein sequence ID" value="ABX51557.1"/>
    <property type="molecule type" value="Genomic_DNA"/>
</dbReference>
<protein>
    <submittedName>
        <fullName evidence="1">Uncharacterized protein</fullName>
    </submittedName>
</protein>
<evidence type="ECO:0000313" key="1">
    <source>
        <dbReference type="EMBL" id="ABX51557.1"/>
    </source>
</evidence>
<organism evidence="1 2">
    <name type="scientific">Shewanella baltica (strain OS195)</name>
    <dbReference type="NCBI Taxonomy" id="399599"/>
    <lineage>
        <taxon>Bacteria</taxon>
        <taxon>Pseudomonadati</taxon>
        <taxon>Pseudomonadota</taxon>
        <taxon>Gammaproteobacteria</taxon>
        <taxon>Alteromonadales</taxon>
        <taxon>Shewanellaceae</taxon>
        <taxon>Shewanella</taxon>
    </lineage>
</organism>
<reference evidence="1 2" key="1">
    <citation type="submission" date="2007-11" db="EMBL/GenBank/DDBJ databases">
        <title>Complete sequence of chromosome of Shewanella baltica OS195.</title>
        <authorList>
            <consortium name="US DOE Joint Genome Institute"/>
            <person name="Copeland A."/>
            <person name="Lucas S."/>
            <person name="Lapidus A."/>
            <person name="Barry K."/>
            <person name="Glavina del Rio T."/>
            <person name="Dalin E."/>
            <person name="Tice H."/>
            <person name="Pitluck S."/>
            <person name="Chain P."/>
            <person name="Malfatti S."/>
            <person name="Shin M."/>
            <person name="Vergez L."/>
            <person name="Schmutz J."/>
            <person name="Larimer F."/>
            <person name="Land M."/>
            <person name="Hauser L."/>
            <person name="Kyrpides N."/>
            <person name="Kim E."/>
            <person name="Brettar I."/>
            <person name="Rodrigues J."/>
            <person name="Konstantinidis K."/>
            <person name="Klappenbach J."/>
            <person name="Hofle M."/>
            <person name="Tiedje J."/>
            <person name="Richardson P."/>
        </authorList>
    </citation>
    <scope>NUCLEOTIDE SEQUENCE [LARGE SCALE GENOMIC DNA]</scope>
    <source>
        <strain evidence="1 2">OS195</strain>
    </source>
</reference>
<dbReference type="Proteomes" id="UP000000770">
    <property type="component" value="Chromosome"/>
</dbReference>
<dbReference type="KEGG" id="sbn:Sbal195_4399"/>
<accession>A9KVY3</accession>
<dbReference type="RefSeq" id="WP_012197854.1">
    <property type="nucleotide sequence ID" value="NC_009997.1"/>
</dbReference>
<evidence type="ECO:0000313" key="2">
    <source>
        <dbReference type="Proteomes" id="UP000000770"/>
    </source>
</evidence>
<dbReference type="AlphaFoldDB" id="A9KVY3"/>
<gene>
    <name evidence="1" type="ordered locus">Sbal195_4399</name>
</gene>
<dbReference type="HOGENOM" id="CLU_034919_0_0_6"/>